<feature type="domain" description="CHAD" evidence="2">
    <location>
        <begin position="9"/>
        <end position="288"/>
    </location>
</feature>
<evidence type="ECO:0000313" key="4">
    <source>
        <dbReference type="Proteomes" id="UP000605099"/>
    </source>
</evidence>
<proteinExistence type="predicted"/>
<feature type="coiled-coil region" evidence="1">
    <location>
        <begin position="124"/>
        <end position="151"/>
    </location>
</feature>
<evidence type="ECO:0000256" key="1">
    <source>
        <dbReference type="SAM" id="Coils"/>
    </source>
</evidence>
<comment type="caution">
    <text evidence="3">The sequence shown here is derived from an EMBL/GenBank/DDBJ whole genome shotgun (WGS) entry which is preliminary data.</text>
</comment>
<keyword evidence="4" id="KW-1185">Reference proteome</keyword>
<sequence length="300" mass="33953">MAYKFKASDRTVQRAVRRIAREQIDGALHAIDSSDRDTARHEVRKACKKIRALVRLIRPSFSGYARENGEYREIAGLLAGTRDARVLLDTFDMLTRDTELDGDLAMALSVREYFSQQLADVEQGDAASEQLDEARDRLQKARRRVASWTVDEDGWSALGPGLAKILKQAEKAAGKVRRKPTALRFHDLRKRMKYHWYHTRLFKPVWPAVMKPRASELSRAADLLGLHHDISVFEEHLAGLPAEAGLAEPAGALLTHAMEKRGRLEEKMAPLVDRLLAQEPDAVSEHWHALWHIWRTGAGS</sequence>
<dbReference type="PANTHER" id="PTHR39339:SF1">
    <property type="entry name" value="CHAD DOMAIN-CONTAINING PROTEIN"/>
    <property type="match status" value="1"/>
</dbReference>
<dbReference type="Pfam" id="PF05235">
    <property type="entry name" value="CHAD"/>
    <property type="match status" value="1"/>
</dbReference>
<dbReference type="Proteomes" id="UP000605099">
    <property type="component" value="Unassembled WGS sequence"/>
</dbReference>
<dbReference type="RefSeq" id="WP_188817142.1">
    <property type="nucleotide sequence ID" value="NZ_BMLK01000001.1"/>
</dbReference>
<keyword evidence="1" id="KW-0175">Coiled coil</keyword>
<dbReference type="PANTHER" id="PTHR39339">
    <property type="entry name" value="SLR1444 PROTEIN"/>
    <property type="match status" value="1"/>
</dbReference>
<accession>A0ABQ2J8Y0</accession>
<dbReference type="Gene3D" id="1.40.20.10">
    <property type="entry name" value="CHAD domain"/>
    <property type="match status" value="1"/>
</dbReference>
<name>A0ABQ2J8Y0_9SPHN</name>
<dbReference type="SMART" id="SM00880">
    <property type="entry name" value="CHAD"/>
    <property type="match status" value="1"/>
</dbReference>
<organism evidence="3 4">
    <name type="scientific">Novosphingobium indicum</name>
    <dbReference type="NCBI Taxonomy" id="462949"/>
    <lineage>
        <taxon>Bacteria</taxon>
        <taxon>Pseudomonadati</taxon>
        <taxon>Pseudomonadota</taxon>
        <taxon>Alphaproteobacteria</taxon>
        <taxon>Sphingomonadales</taxon>
        <taxon>Sphingomonadaceae</taxon>
        <taxon>Novosphingobium</taxon>
    </lineage>
</organism>
<dbReference type="InterPro" id="IPR007899">
    <property type="entry name" value="CHAD_dom"/>
</dbReference>
<dbReference type="InterPro" id="IPR038186">
    <property type="entry name" value="CHAD_dom_sf"/>
</dbReference>
<evidence type="ECO:0000259" key="2">
    <source>
        <dbReference type="PROSITE" id="PS51708"/>
    </source>
</evidence>
<protein>
    <recommendedName>
        <fullName evidence="2">CHAD domain-containing protein</fullName>
    </recommendedName>
</protein>
<reference evidence="4" key="1">
    <citation type="journal article" date="2019" name="Int. J. Syst. Evol. Microbiol.">
        <title>The Global Catalogue of Microorganisms (GCM) 10K type strain sequencing project: providing services to taxonomists for standard genome sequencing and annotation.</title>
        <authorList>
            <consortium name="The Broad Institute Genomics Platform"/>
            <consortium name="The Broad Institute Genome Sequencing Center for Infectious Disease"/>
            <person name="Wu L."/>
            <person name="Ma J."/>
        </authorList>
    </citation>
    <scope>NUCLEOTIDE SEQUENCE [LARGE SCALE GENOMIC DNA]</scope>
    <source>
        <strain evidence="4">CGMCC 1.6784</strain>
    </source>
</reference>
<gene>
    <name evidence="3" type="ORF">GCM10011349_00900</name>
</gene>
<evidence type="ECO:0000313" key="3">
    <source>
        <dbReference type="EMBL" id="GGN40205.1"/>
    </source>
</evidence>
<dbReference type="EMBL" id="BMLK01000001">
    <property type="protein sequence ID" value="GGN40205.1"/>
    <property type="molecule type" value="Genomic_DNA"/>
</dbReference>
<dbReference type="PROSITE" id="PS51708">
    <property type="entry name" value="CHAD"/>
    <property type="match status" value="1"/>
</dbReference>